<evidence type="ECO:0000256" key="11">
    <source>
        <dbReference type="ARBA" id="ARBA00022833"/>
    </source>
</evidence>
<dbReference type="SUPFAM" id="SSF57850">
    <property type="entry name" value="RING/U-box"/>
    <property type="match status" value="1"/>
</dbReference>
<evidence type="ECO:0000256" key="2">
    <source>
        <dbReference type="ARBA" id="ARBA00004210"/>
    </source>
</evidence>
<evidence type="ECO:0000256" key="4">
    <source>
        <dbReference type="ARBA" id="ARBA00012483"/>
    </source>
</evidence>
<keyword evidence="7" id="KW-0808">Transferase</keyword>
<dbReference type="InterPro" id="IPR013083">
    <property type="entry name" value="Znf_RING/FYVE/PHD"/>
</dbReference>
<dbReference type="PRINTS" id="PR01407">
    <property type="entry name" value="BUTYPHLNCDUF"/>
</dbReference>
<comment type="subunit">
    <text evidence="14">Homodimer. Interacts (homodimer) with RIGI (double-stranded RNA-bound oligomeric form); involved in both RIGI ubiquitination, oligomerization into filaments associated with viral RNAs and the bridging of these filaments. Interacts with UBE2D3 and UBE2N; E2 ubiquitin ligases involved in RNF135-mediated ubiquitination of RIGI and activation of the RIG-I signaling pathway. Interacts with PCBP2.</text>
</comment>
<dbReference type="InterPro" id="IPR043136">
    <property type="entry name" value="B30.2/SPRY_sf"/>
</dbReference>
<evidence type="ECO:0000256" key="9">
    <source>
        <dbReference type="ARBA" id="ARBA00022771"/>
    </source>
</evidence>
<evidence type="ECO:0000256" key="8">
    <source>
        <dbReference type="ARBA" id="ARBA00022723"/>
    </source>
</evidence>
<dbReference type="PROSITE" id="PS50188">
    <property type="entry name" value="B302_SPRY"/>
    <property type="match status" value="1"/>
</dbReference>
<dbReference type="GO" id="GO:0140374">
    <property type="term" value="P:antiviral innate immune response"/>
    <property type="evidence" value="ECO:0007669"/>
    <property type="project" value="UniProtKB-ARBA"/>
</dbReference>
<evidence type="ECO:0000256" key="7">
    <source>
        <dbReference type="ARBA" id="ARBA00022679"/>
    </source>
</evidence>
<dbReference type="InterPro" id="IPR051051">
    <property type="entry name" value="E3_ubiq-ligase_TRIM/RNF"/>
</dbReference>
<dbReference type="PANTHER" id="PTHR25465">
    <property type="entry name" value="B-BOX DOMAIN CONTAINING"/>
    <property type="match status" value="1"/>
</dbReference>
<dbReference type="EMBL" id="GFFV01002736">
    <property type="protein sequence ID" value="JAV37209.1"/>
    <property type="molecule type" value="Transcribed_RNA"/>
</dbReference>
<comment type="pathway">
    <text evidence="3">Protein modification; protein ubiquitination.</text>
</comment>
<evidence type="ECO:0000256" key="19">
    <source>
        <dbReference type="SAM" id="MobiDB-lite"/>
    </source>
</evidence>
<feature type="region of interest" description="Disordered" evidence="19">
    <location>
        <begin position="94"/>
        <end position="128"/>
    </location>
</feature>
<dbReference type="Gene3D" id="3.30.40.10">
    <property type="entry name" value="Zinc/RING finger domain, C3HC4 (zinc finger)"/>
    <property type="match status" value="1"/>
</dbReference>
<dbReference type="CDD" id="cd12902">
    <property type="entry name" value="SPRY_PRY_RNF135"/>
    <property type="match status" value="1"/>
</dbReference>
<keyword evidence="12" id="KW-0391">Immunity</keyword>
<proteinExistence type="predicted"/>
<dbReference type="GO" id="GO:0000209">
    <property type="term" value="P:protein polyubiquitination"/>
    <property type="evidence" value="ECO:0007669"/>
    <property type="project" value="UniProtKB-ARBA"/>
</dbReference>
<feature type="domain" description="B30.2/SPRY" evidence="21">
    <location>
        <begin position="243"/>
        <end position="434"/>
    </location>
</feature>
<evidence type="ECO:0000256" key="17">
    <source>
        <dbReference type="ARBA" id="ARBA00080456"/>
    </source>
</evidence>
<dbReference type="PANTHER" id="PTHR25465:SF41">
    <property type="entry name" value="E3 UBIQUITIN-PROTEIN LIGASE RNF135"/>
    <property type="match status" value="1"/>
</dbReference>
<keyword evidence="13" id="KW-0175">Coiled coil</keyword>
<keyword evidence="9 18" id="KW-0863">Zinc-finger</keyword>
<dbReference type="InterPro" id="IPR042723">
    <property type="entry name" value="RNF135_SPRY_PRY_dom"/>
</dbReference>
<evidence type="ECO:0000256" key="6">
    <source>
        <dbReference type="ARBA" id="ARBA00022588"/>
    </source>
</evidence>
<evidence type="ECO:0000259" key="21">
    <source>
        <dbReference type="PROSITE" id="PS50188"/>
    </source>
</evidence>
<dbReference type="SMART" id="SM00449">
    <property type="entry name" value="SPRY"/>
    <property type="match status" value="1"/>
</dbReference>
<dbReference type="SMART" id="SM00184">
    <property type="entry name" value="RING"/>
    <property type="match status" value="1"/>
</dbReference>
<keyword evidence="6" id="KW-0399">Innate immunity</keyword>
<evidence type="ECO:0000256" key="13">
    <source>
        <dbReference type="ARBA" id="ARBA00023054"/>
    </source>
</evidence>
<dbReference type="GO" id="GO:0010494">
    <property type="term" value="C:cytoplasmic stress granule"/>
    <property type="evidence" value="ECO:0007669"/>
    <property type="project" value="UniProtKB-SubCell"/>
</dbReference>
<dbReference type="FunFam" id="2.60.120.920:FF:000059">
    <property type="entry name" value="E3 ubiquitin-protein ligase RNF135"/>
    <property type="match status" value="1"/>
</dbReference>
<evidence type="ECO:0000256" key="18">
    <source>
        <dbReference type="PROSITE-ProRule" id="PRU00175"/>
    </source>
</evidence>
<keyword evidence="8" id="KW-0479">Metal-binding</keyword>
<comment type="subcellular location">
    <subcellularLocation>
        <location evidence="2">Cytoplasm</location>
        <location evidence="2">Stress granule</location>
    </subcellularLocation>
</comment>
<keyword evidence="11" id="KW-0862">Zinc</keyword>
<dbReference type="GO" id="GO:0061630">
    <property type="term" value="F:ubiquitin protein ligase activity"/>
    <property type="evidence" value="ECO:0007669"/>
    <property type="project" value="UniProtKB-EC"/>
</dbReference>
<evidence type="ECO:0000256" key="1">
    <source>
        <dbReference type="ARBA" id="ARBA00000900"/>
    </source>
</evidence>
<evidence type="ECO:0000256" key="5">
    <source>
        <dbReference type="ARBA" id="ARBA00022490"/>
    </source>
</evidence>
<keyword evidence="10" id="KW-0833">Ubl conjugation pathway</keyword>
<dbReference type="PROSITE" id="PS00518">
    <property type="entry name" value="ZF_RING_1"/>
    <property type="match status" value="1"/>
</dbReference>
<evidence type="ECO:0000259" key="20">
    <source>
        <dbReference type="PROSITE" id="PS50089"/>
    </source>
</evidence>
<comment type="catalytic activity">
    <reaction evidence="1">
        <text>S-ubiquitinyl-[E2 ubiquitin-conjugating enzyme]-L-cysteine + [acceptor protein]-L-lysine = [E2 ubiquitin-conjugating enzyme]-L-cysteine + N(6)-ubiquitinyl-[acceptor protein]-L-lysine.</text>
        <dbReference type="EC" id="2.3.2.27"/>
    </reaction>
</comment>
<evidence type="ECO:0000256" key="12">
    <source>
        <dbReference type="ARBA" id="ARBA00022859"/>
    </source>
</evidence>
<evidence type="ECO:0000256" key="16">
    <source>
        <dbReference type="ARBA" id="ARBA00080069"/>
    </source>
</evidence>
<dbReference type="GO" id="GO:0039529">
    <property type="term" value="P:RIG-I signaling pathway"/>
    <property type="evidence" value="ECO:0007669"/>
    <property type="project" value="UniProtKB-ARBA"/>
</dbReference>
<organism evidence="22">
    <name type="scientific">Castor canadensis</name>
    <name type="common">American beaver</name>
    <dbReference type="NCBI Taxonomy" id="51338"/>
    <lineage>
        <taxon>Eukaryota</taxon>
        <taxon>Metazoa</taxon>
        <taxon>Chordata</taxon>
        <taxon>Craniata</taxon>
        <taxon>Vertebrata</taxon>
        <taxon>Euteleostomi</taxon>
        <taxon>Mammalia</taxon>
        <taxon>Eutheria</taxon>
        <taxon>Euarchontoglires</taxon>
        <taxon>Glires</taxon>
        <taxon>Rodentia</taxon>
        <taxon>Castorimorpha</taxon>
        <taxon>Castoridae</taxon>
        <taxon>Castor</taxon>
    </lineage>
</organism>
<dbReference type="Pfam" id="PF00622">
    <property type="entry name" value="SPRY"/>
    <property type="match status" value="1"/>
</dbReference>
<dbReference type="SUPFAM" id="SSF49899">
    <property type="entry name" value="Concanavalin A-like lectins/glucanases"/>
    <property type="match status" value="1"/>
</dbReference>
<dbReference type="InterPro" id="IPR017907">
    <property type="entry name" value="Znf_RING_CS"/>
</dbReference>
<dbReference type="FunFam" id="3.30.40.10:FF:000545">
    <property type="entry name" value="E3 ubiquitin-protein ligase RNF135"/>
    <property type="match status" value="1"/>
</dbReference>
<gene>
    <name evidence="22" type="primary">RNF135</name>
</gene>
<dbReference type="PROSITE" id="PS50089">
    <property type="entry name" value="ZF_RING_2"/>
    <property type="match status" value="1"/>
</dbReference>
<dbReference type="InterPro" id="IPR001841">
    <property type="entry name" value="Znf_RING"/>
</dbReference>
<accession>A0A250Y115</accession>
<reference evidence="22" key="1">
    <citation type="journal article" date="2017" name="G3 (Bethesda)">
        <title>De Novo Genome and Transcriptome Assembly of the Canadian Beaver (Castor canadensis).</title>
        <authorList>
            <person name="Lok S."/>
            <person name="Paton T.A."/>
            <person name="Wang Z."/>
            <person name="Kaur G."/>
            <person name="Walker S."/>
            <person name="Yuen R.K."/>
            <person name="Sung W.W."/>
            <person name="Whitney J."/>
            <person name="Buchanan J.A."/>
            <person name="Trost B."/>
            <person name="Singh N."/>
            <person name="Apresto B."/>
            <person name="Chen N."/>
            <person name="Coole M."/>
            <person name="Dawson T.J."/>
            <person name="Ho K.Y."/>
            <person name="Hu Z."/>
            <person name="Pullenayegum S."/>
            <person name="Samler K."/>
            <person name="Shipstone A."/>
            <person name="Tsoi F."/>
            <person name="Wang T."/>
            <person name="Pereira S.L."/>
            <person name="Rostami P."/>
            <person name="Ryan C.A."/>
            <person name="Tong A.H."/>
            <person name="Ng K."/>
            <person name="Sundaravadanam Y."/>
            <person name="Simpson J.T."/>
            <person name="Lim B.K."/>
            <person name="Engstrom M.D."/>
            <person name="Dutton C.J."/>
            <person name="Kerr K.C."/>
            <person name="Franke M."/>
            <person name="Rapley W."/>
            <person name="Wintle R.F."/>
            <person name="Scherer S.W."/>
        </authorList>
    </citation>
    <scope>NUCLEOTIDE SEQUENCE</scope>
    <source>
        <strain evidence="22">ROM106880</strain>
        <tissue evidence="22">Muscle</tissue>
    </source>
</reference>
<dbReference type="InterPro" id="IPR013320">
    <property type="entry name" value="ConA-like_dom_sf"/>
</dbReference>
<dbReference type="InterPro" id="IPR003877">
    <property type="entry name" value="SPRY_dom"/>
</dbReference>
<dbReference type="AlphaFoldDB" id="A0A250Y115"/>
<evidence type="ECO:0000256" key="3">
    <source>
        <dbReference type="ARBA" id="ARBA00004906"/>
    </source>
</evidence>
<dbReference type="EC" id="2.3.2.27" evidence="4"/>
<dbReference type="Pfam" id="PF13445">
    <property type="entry name" value="zf-RING_UBOX"/>
    <property type="match status" value="1"/>
</dbReference>
<evidence type="ECO:0000256" key="10">
    <source>
        <dbReference type="ARBA" id="ARBA00022786"/>
    </source>
</evidence>
<evidence type="ECO:0000313" key="22">
    <source>
        <dbReference type="EMBL" id="JAV37209.1"/>
    </source>
</evidence>
<evidence type="ECO:0000256" key="15">
    <source>
        <dbReference type="ARBA" id="ARBA00067458"/>
    </source>
</evidence>
<dbReference type="Pfam" id="PF13765">
    <property type="entry name" value="PRY"/>
    <property type="match status" value="1"/>
</dbReference>
<keyword evidence="5" id="KW-0963">Cytoplasm</keyword>
<evidence type="ECO:0000256" key="14">
    <source>
        <dbReference type="ARBA" id="ARBA00063475"/>
    </source>
</evidence>
<dbReference type="InterPro" id="IPR001870">
    <property type="entry name" value="B30.2/SPRY"/>
</dbReference>
<dbReference type="GO" id="GO:0008270">
    <property type="term" value="F:zinc ion binding"/>
    <property type="evidence" value="ECO:0007669"/>
    <property type="project" value="UniProtKB-KW"/>
</dbReference>
<dbReference type="GO" id="GO:0043021">
    <property type="term" value="F:ribonucleoprotein complex binding"/>
    <property type="evidence" value="ECO:0007669"/>
    <property type="project" value="TreeGrafter"/>
</dbReference>
<sequence length="434" mass="47883">MAGLASSSAIPVWLGEDDLSCIICHGLLVWPTTLPCGHSFCRDCLGKVWGAGGAGSPWACPTCREALAPRSRLRKNTLLEDLVDKYSRAARELEDAELAQSPAPGPGPAPDSAPDLASQHRPAQPRVAVQKSTTEVMWELTEVAQELVDIVKNLQNQRALSETGIEKESSILGMAPFSGEELSLASMKRMTSNTSEGKMSNILRHLKEIQEKLRGHVTWKEGPAEHTQVDLLESPSSSSCPLPVQSCPAPRRASRFAPWTINPTFDLRSLSCSLEVSSDCRTVTVSRCPQPYPWSPERFSVSQALCSQALSSGRQYWEVDTRYCNHWAVGVASWGMSRDRMLGRTTDSWCIEWRGTGQFSAWTMVKKTELVSDRPEVVAIWLDLEEGKLAFYSVASQERLLYECEVSASSPLHPAFWLYGLSPGNSLTVKQVKE</sequence>
<dbReference type="InterPro" id="IPR003879">
    <property type="entry name" value="Butyrophylin_SPRY"/>
</dbReference>
<protein>
    <recommendedName>
        <fullName evidence="15">E3 ubiquitin-protein ligase RNF135</fullName>
        <ecNumber evidence="4">2.3.2.27</ecNumber>
    </recommendedName>
    <alternativeName>
        <fullName evidence="17">RING finger protein 135</fullName>
    </alternativeName>
    <alternativeName>
        <fullName evidence="16">RING-type E3 ubiquitin transferase RNF135</fullName>
    </alternativeName>
</protein>
<dbReference type="InterPro" id="IPR006574">
    <property type="entry name" value="PRY"/>
</dbReference>
<name>A0A250Y115_CASCN</name>
<dbReference type="SMART" id="SM00589">
    <property type="entry name" value="PRY"/>
    <property type="match status" value="1"/>
</dbReference>
<feature type="domain" description="RING-type" evidence="20">
    <location>
        <begin position="21"/>
        <end position="64"/>
    </location>
</feature>
<dbReference type="Gene3D" id="2.60.120.920">
    <property type="match status" value="1"/>
</dbReference>
<dbReference type="InterPro" id="IPR027370">
    <property type="entry name" value="Znf-RING_euk"/>
</dbReference>